<feature type="domain" description="GFO/IDH/MocA-like oxidoreductase" evidence="2">
    <location>
        <begin position="161"/>
        <end position="234"/>
    </location>
</feature>
<dbReference type="Pfam" id="PF01408">
    <property type="entry name" value="GFO_IDH_MocA"/>
    <property type="match status" value="1"/>
</dbReference>
<dbReference type="InterPro" id="IPR000683">
    <property type="entry name" value="Gfo/Idh/MocA-like_OxRdtase_N"/>
</dbReference>
<protein>
    <submittedName>
        <fullName evidence="3">Gfo/Idh/MocA family oxidoreductase</fullName>
    </submittedName>
</protein>
<dbReference type="GO" id="GO:0000166">
    <property type="term" value="F:nucleotide binding"/>
    <property type="evidence" value="ECO:0007669"/>
    <property type="project" value="InterPro"/>
</dbReference>
<dbReference type="Gene3D" id="3.40.50.720">
    <property type="entry name" value="NAD(P)-binding Rossmann-like Domain"/>
    <property type="match status" value="1"/>
</dbReference>
<dbReference type="Proteomes" id="UP000470384">
    <property type="component" value="Unassembled WGS sequence"/>
</dbReference>
<dbReference type="InterPro" id="IPR055170">
    <property type="entry name" value="GFO_IDH_MocA-like_dom"/>
</dbReference>
<evidence type="ECO:0000259" key="2">
    <source>
        <dbReference type="Pfam" id="PF22725"/>
    </source>
</evidence>
<reference evidence="3 4" key="1">
    <citation type="journal article" date="2016" name="Int. J. Syst. Evol. Microbiol.">
        <title>Pyruvatibacter mobilis gen. nov., sp. nov., a marine bacterium from the culture broth of Picochlorum sp. 122.</title>
        <authorList>
            <person name="Wang G."/>
            <person name="Tang M."/>
            <person name="Wu H."/>
            <person name="Dai S."/>
            <person name="Li T."/>
            <person name="Chen C."/>
            <person name="He H."/>
            <person name="Fan J."/>
            <person name="Xiang W."/>
            <person name="Li X."/>
        </authorList>
    </citation>
    <scope>NUCLEOTIDE SEQUENCE [LARGE SCALE GENOMIC DNA]</scope>
    <source>
        <strain evidence="3 4">GYP-11</strain>
    </source>
</reference>
<dbReference type="Gene3D" id="3.30.360.10">
    <property type="entry name" value="Dihydrodipicolinate Reductase, domain 2"/>
    <property type="match status" value="1"/>
</dbReference>
<evidence type="ECO:0000313" key="3">
    <source>
        <dbReference type="EMBL" id="NBG95459.1"/>
    </source>
</evidence>
<accession>A0A845QAQ5</accession>
<dbReference type="PANTHER" id="PTHR43377:SF1">
    <property type="entry name" value="BILIVERDIN REDUCTASE A"/>
    <property type="match status" value="1"/>
</dbReference>
<dbReference type="Pfam" id="PF22725">
    <property type="entry name" value="GFO_IDH_MocA_C3"/>
    <property type="match status" value="1"/>
</dbReference>
<evidence type="ECO:0000259" key="1">
    <source>
        <dbReference type="Pfam" id="PF01408"/>
    </source>
</evidence>
<dbReference type="EMBL" id="WXYQ01000005">
    <property type="protein sequence ID" value="NBG95459.1"/>
    <property type="molecule type" value="Genomic_DNA"/>
</dbReference>
<feature type="domain" description="Gfo/Idh/MocA-like oxidoreductase N-terminal" evidence="1">
    <location>
        <begin position="12"/>
        <end position="127"/>
    </location>
</feature>
<keyword evidence="4" id="KW-1185">Reference proteome</keyword>
<dbReference type="InterPro" id="IPR051450">
    <property type="entry name" value="Gfo/Idh/MocA_Oxidoreductases"/>
</dbReference>
<name>A0A845QAQ5_9HYPH</name>
<organism evidence="3 4">
    <name type="scientific">Pyruvatibacter mobilis</name>
    <dbReference type="NCBI Taxonomy" id="1712261"/>
    <lineage>
        <taxon>Bacteria</taxon>
        <taxon>Pseudomonadati</taxon>
        <taxon>Pseudomonadota</taxon>
        <taxon>Alphaproteobacteria</taxon>
        <taxon>Hyphomicrobiales</taxon>
        <taxon>Parvibaculaceae</taxon>
        <taxon>Pyruvatibacter</taxon>
    </lineage>
</organism>
<dbReference type="PANTHER" id="PTHR43377">
    <property type="entry name" value="BILIVERDIN REDUCTASE A"/>
    <property type="match status" value="1"/>
</dbReference>
<gene>
    <name evidence="3" type="ORF">GTQ45_06905</name>
</gene>
<dbReference type="OrthoDB" id="9800846at2"/>
<dbReference type="RefSeq" id="WP_160587435.1">
    <property type="nucleotide sequence ID" value="NZ_BMHN01000001.1"/>
</dbReference>
<dbReference type="AlphaFoldDB" id="A0A845QAQ5"/>
<dbReference type="SUPFAM" id="SSF55347">
    <property type="entry name" value="Glyceraldehyde-3-phosphate dehydrogenase-like, C-terminal domain"/>
    <property type="match status" value="1"/>
</dbReference>
<dbReference type="InterPro" id="IPR036291">
    <property type="entry name" value="NAD(P)-bd_dom_sf"/>
</dbReference>
<evidence type="ECO:0000313" key="4">
    <source>
        <dbReference type="Proteomes" id="UP000470384"/>
    </source>
</evidence>
<sequence length="333" mass="36250">MPYNRPKLSRVRTGVVGTGYFGRLHASKYAAIPGADLVGVFDLDAERAQMVADEFGCAVMGSLDDFFGKVDAVSISAPATHHYELASRFLEQGIHVLIEKPIATTLEDADRLIKLAREKQAVIQVGHQERYVFSRFDLPALVSDPVEIVCRRAGPFTGRNTDVSAILDLMIHDIDISHQILRYKPAEVTATGRAVHGDLADEIDATVTTEDGKTVRVFASRVGDKLERSVRIACKDREIMIDFANRKFELVEFPEGNGNGGPRRIMDPSEVDGLPVVDELVSQDPLAEEIGGFVNAVATGARPRVSGEDARRALATALAIEEAVGPLTREESA</sequence>
<comment type="caution">
    <text evidence="3">The sequence shown here is derived from an EMBL/GenBank/DDBJ whole genome shotgun (WGS) entry which is preliminary data.</text>
</comment>
<proteinExistence type="predicted"/>
<dbReference type="SUPFAM" id="SSF51735">
    <property type="entry name" value="NAD(P)-binding Rossmann-fold domains"/>
    <property type="match status" value="1"/>
</dbReference>
<dbReference type="GeneID" id="300655076"/>